<organism evidence="1 2">
    <name type="scientific">Podarcis lilfordi</name>
    <name type="common">Lilford's wall lizard</name>
    <dbReference type="NCBI Taxonomy" id="74358"/>
    <lineage>
        <taxon>Eukaryota</taxon>
        <taxon>Metazoa</taxon>
        <taxon>Chordata</taxon>
        <taxon>Craniata</taxon>
        <taxon>Vertebrata</taxon>
        <taxon>Euteleostomi</taxon>
        <taxon>Lepidosauria</taxon>
        <taxon>Squamata</taxon>
        <taxon>Bifurcata</taxon>
        <taxon>Unidentata</taxon>
        <taxon>Episquamata</taxon>
        <taxon>Laterata</taxon>
        <taxon>Lacertibaenia</taxon>
        <taxon>Lacertidae</taxon>
        <taxon>Podarcis</taxon>
    </lineage>
</organism>
<reference evidence="1" key="1">
    <citation type="submission" date="2022-12" db="EMBL/GenBank/DDBJ databases">
        <authorList>
            <person name="Alioto T."/>
            <person name="Alioto T."/>
            <person name="Gomez Garrido J."/>
        </authorList>
    </citation>
    <scope>NUCLEOTIDE SEQUENCE</scope>
</reference>
<sequence>STWEHQYLCLARDECKEILEGIQEELRPAENHGRLDASPKRLDARSLWKSSHPLARQFQ</sequence>
<accession>A0AA35PPA0</accession>
<keyword evidence="2" id="KW-1185">Reference proteome</keyword>
<dbReference type="AlphaFoldDB" id="A0AA35PPA0"/>
<gene>
    <name evidence="1" type="ORF">PODLI_1B000954</name>
</gene>
<proteinExistence type="predicted"/>
<dbReference type="EMBL" id="OX395139">
    <property type="protein sequence ID" value="CAI5792893.1"/>
    <property type="molecule type" value="Genomic_DNA"/>
</dbReference>
<feature type="non-terminal residue" evidence="1">
    <location>
        <position position="59"/>
    </location>
</feature>
<feature type="non-terminal residue" evidence="1">
    <location>
        <position position="1"/>
    </location>
</feature>
<protein>
    <submittedName>
        <fullName evidence="1">Uncharacterized protein</fullName>
    </submittedName>
</protein>
<name>A0AA35PPA0_9SAUR</name>
<evidence type="ECO:0000313" key="1">
    <source>
        <dbReference type="EMBL" id="CAI5792893.1"/>
    </source>
</evidence>
<dbReference type="Proteomes" id="UP001178461">
    <property type="component" value="Chromosome 14"/>
</dbReference>
<evidence type="ECO:0000313" key="2">
    <source>
        <dbReference type="Proteomes" id="UP001178461"/>
    </source>
</evidence>